<evidence type="ECO:0000313" key="4">
    <source>
        <dbReference type="Proteomes" id="UP001597441"/>
    </source>
</evidence>
<evidence type="ECO:0000256" key="2">
    <source>
        <dbReference type="SAM" id="SignalP"/>
    </source>
</evidence>
<dbReference type="EMBL" id="JBHULK010000001">
    <property type="protein sequence ID" value="MFD2534157.1"/>
    <property type="molecule type" value="Genomic_DNA"/>
</dbReference>
<feature type="region of interest" description="Disordered" evidence="1">
    <location>
        <begin position="40"/>
        <end position="59"/>
    </location>
</feature>
<protein>
    <recommendedName>
        <fullName evidence="5">Secreted protein</fullName>
    </recommendedName>
</protein>
<organism evidence="3 4">
    <name type="scientific">Gelatiniphilus marinus</name>
    <dbReference type="NCBI Taxonomy" id="1759464"/>
    <lineage>
        <taxon>Bacteria</taxon>
        <taxon>Pseudomonadati</taxon>
        <taxon>Bacteroidota</taxon>
        <taxon>Flavobacteriia</taxon>
        <taxon>Flavobacteriales</taxon>
        <taxon>Flavobacteriaceae</taxon>
        <taxon>Gelatiniphilus</taxon>
    </lineage>
</organism>
<keyword evidence="4" id="KW-1185">Reference proteome</keyword>
<evidence type="ECO:0000256" key="1">
    <source>
        <dbReference type="SAM" id="MobiDB-lite"/>
    </source>
</evidence>
<accession>A0ABW5JQ20</accession>
<sequence>MMKFYAAFFVLCFFALTANAQIDSKNKSTSIPAVKSKKDSAEVKPMLPSKPIKNNTVNGMSVPKTNTALNFPKKEFSMFGEKFGNPGELYEDRLNKKTNELKTEMLLGTKGSKTDQYFGDFKTKSKYVRVVYRDFGEQDGDYIRVLVNDEILEFRVMLTNSTKGFKLDLKDGFNKIDFLALNEGYLMPNTAEFHVIDDKGNIIAGNQWNLSSGVKATIIVVKE</sequence>
<name>A0ABW5JQ20_9FLAO</name>
<dbReference type="Proteomes" id="UP001597441">
    <property type="component" value="Unassembled WGS sequence"/>
</dbReference>
<comment type="caution">
    <text evidence="3">The sequence shown here is derived from an EMBL/GenBank/DDBJ whole genome shotgun (WGS) entry which is preliminary data.</text>
</comment>
<proteinExistence type="predicted"/>
<feature type="signal peptide" evidence="2">
    <location>
        <begin position="1"/>
        <end position="20"/>
    </location>
</feature>
<gene>
    <name evidence="3" type="ORF">ACFSQS_03485</name>
</gene>
<reference evidence="4" key="1">
    <citation type="journal article" date="2019" name="Int. J. Syst. Evol. Microbiol.">
        <title>The Global Catalogue of Microorganisms (GCM) 10K type strain sequencing project: providing services to taxonomists for standard genome sequencing and annotation.</title>
        <authorList>
            <consortium name="The Broad Institute Genomics Platform"/>
            <consortium name="The Broad Institute Genome Sequencing Center for Infectious Disease"/>
            <person name="Wu L."/>
            <person name="Ma J."/>
        </authorList>
    </citation>
    <scope>NUCLEOTIDE SEQUENCE [LARGE SCALE GENOMIC DNA]</scope>
    <source>
        <strain evidence="4">KCTC 42903</strain>
    </source>
</reference>
<dbReference type="RefSeq" id="WP_388014160.1">
    <property type="nucleotide sequence ID" value="NZ_JBHUDT010000001.1"/>
</dbReference>
<evidence type="ECO:0000313" key="3">
    <source>
        <dbReference type="EMBL" id="MFD2534157.1"/>
    </source>
</evidence>
<evidence type="ECO:0008006" key="5">
    <source>
        <dbReference type="Google" id="ProtNLM"/>
    </source>
</evidence>
<keyword evidence="2" id="KW-0732">Signal</keyword>
<feature type="chain" id="PRO_5046952048" description="Secreted protein" evidence="2">
    <location>
        <begin position="21"/>
        <end position="223"/>
    </location>
</feature>